<keyword evidence="10" id="KW-1185">Reference proteome</keyword>
<dbReference type="PROSITE" id="PS50112">
    <property type="entry name" value="PAS"/>
    <property type="match status" value="1"/>
</dbReference>
<evidence type="ECO:0000259" key="7">
    <source>
        <dbReference type="PROSITE" id="PS50112"/>
    </source>
</evidence>
<dbReference type="InterPro" id="IPR051310">
    <property type="entry name" value="MCP_chemotaxis"/>
</dbReference>
<keyword evidence="5" id="KW-1133">Transmembrane helix</keyword>
<dbReference type="PROSITE" id="PS50111">
    <property type="entry name" value="CHEMOTAXIS_TRANSDUC_2"/>
    <property type="match status" value="1"/>
</dbReference>
<dbReference type="Pfam" id="PF00015">
    <property type="entry name" value="MCPsignal"/>
    <property type="match status" value="1"/>
</dbReference>
<feature type="transmembrane region" description="Helical" evidence="5">
    <location>
        <begin position="170"/>
        <end position="190"/>
    </location>
</feature>
<keyword evidence="5" id="KW-0812">Transmembrane</keyword>
<feature type="domain" description="HAMP" evidence="8">
    <location>
        <begin position="217"/>
        <end position="269"/>
    </location>
</feature>
<evidence type="ECO:0000313" key="10">
    <source>
        <dbReference type="Proteomes" id="UP000813068"/>
    </source>
</evidence>
<dbReference type="EMBL" id="JAHRGL010000013">
    <property type="protein sequence ID" value="MBV2132297.1"/>
    <property type="molecule type" value="Genomic_DNA"/>
</dbReference>
<dbReference type="RefSeq" id="WP_217680261.1">
    <property type="nucleotide sequence ID" value="NZ_JAHRGL010000013.1"/>
</dbReference>
<dbReference type="Pfam" id="PF08447">
    <property type="entry name" value="PAS_3"/>
    <property type="match status" value="1"/>
</dbReference>
<dbReference type="InterPro" id="IPR003660">
    <property type="entry name" value="HAMP_dom"/>
</dbReference>
<dbReference type="SMART" id="SM00086">
    <property type="entry name" value="PAC"/>
    <property type="match status" value="1"/>
</dbReference>
<feature type="region of interest" description="Disordered" evidence="4">
    <location>
        <begin position="521"/>
        <end position="561"/>
    </location>
</feature>
<name>A0ABS6MU11_9GAMM</name>
<evidence type="ECO:0000256" key="3">
    <source>
        <dbReference type="PROSITE-ProRule" id="PRU00284"/>
    </source>
</evidence>
<proteinExistence type="inferred from homology"/>
<evidence type="ECO:0000313" key="9">
    <source>
        <dbReference type="EMBL" id="MBV2132297.1"/>
    </source>
</evidence>
<dbReference type="InterPro" id="IPR004089">
    <property type="entry name" value="MCPsignal_dom"/>
</dbReference>
<comment type="similarity">
    <text evidence="2">Belongs to the methyl-accepting chemotaxis (MCP) protein family.</text>
</comment>
<evidence type="ECO:0000256" key="4">
    <source>
        <dbReference type="SAM" id="MobiDB-lite"/>
    </source>
</evidence>
<dbReference type="CDD" id="cd06225">
    <property type="entry name" value="HAMP"/>
    <property type="match status" value="1"/>
</dbReference>
<dbReference type="SMART" id="SM00304">
    <property type="entry name" value="HAMP"/>
    <property type="match status" value="1"/>
</dbReference>
<feature type="compositionally biased region" description="Basic and acidic residues" evidence="4">
    <location>
        <begin position="550"/>
        <end position="561"/>
    </location>
</feature>
<sequence length="561" mass="60392">MSSNNFNAREYNLSNDDFLISRTDLSGRITYANPAFIEVSGFSWGELRGADHNIVRHPQMPRAAFQNLWDTIKAGRAWNGVVKNRRKNGEYYWVQAHVIPYYEGGNLVGYASVRTKVDAQQAALAERVYADINAGRNPGYTLIDGELRRQGLAGMLARINLASLRLRSHVNAMIAIGMLIASYLLGSGAGVFPTELALMILATFALILALLGYGTARSIARPIEEAMHFNSQIAAGNLSARLPDFGRSELGSLAQLMDIMRKSLTSIASDVNRGIDNVSQASGNIAGSNDALAARTEDQAASLQQTAASMEQITSTVEQNASNARHANQLSEQASASVRESGEVMHQLVNKMEVIAESSQKMSEIIGLIDAIAFQTNILALNASIEAARAGDHGRGFAVVATEVRHLAGRSAAAAKEIHELIANSTTEIADGVTLVNTAEQSIDEVINSVTKVSDIMAEISAASAEQSSGIAQIGQAIVQLDTVTQKNSGMVQHAKHVSRNLNDQVQDLAQAITIFQTGQRDLPPAPAAHTERPAPAVVQASELQRARPRQAEKVEEWETF</sequence>
<comment type="caution">
    <text evidence="9">The sequence shown here is derived from an EMBL/GenBank/DDBJ whole genome shotgun (WGS) entry which is preliminary data.</text>
</comment>
<reference evidence="9 10" key="1">
    <citation type="submission" date="2021-06" db="EMBL/GenBank/DDBJ databases">
        <title>Differences between aerobic and microaerobic xylene degrading microbial communities.</title>
        <authorList>
            <person name="Banerjee S."/>
            <person name="Tancsics A."/>
        </authorList>
    </citation>
    <scope>NUCLEOTIDE SEQUENCE [LARGE SCALE GENOMIC DNA]</scope>
    <source>
        <strain evidence="9 10">MAP12</strain>
    </source>
</reference>
<feature type="domain" description="Methyl-accepting transducer" evidence="6">
    <location>
        <begin position="274"/>
        <end position="503"/>
    </location>
</feature>
<dbReference type="Proteomes" id="UP000813068">
    <property type="component" value="Unassembled WGS sequence"/>
</dbReference>
<accession>A0ABS6MU11</accession>
<feature type="domain" description="PAS" evidence="7">
    <location>
        <begin position="24"/>
        <end position="49"/>
    </location>
</feature>
<evidence type="ECO:0000259" key="6">
    <source>
        <dbReference type="PROSITE" id="PS50111"/>
    </source>
</evidence>
<dbReference type="PROSITE" id="PS50885">
    <property type="entry name" value="HAMP"/>
    <property type="match status" value="1"/>
</dbReference>
<evidence type="ECO:0000256" key="1">
    <source>
        <dbReference type="ARBA" id="ARBA00022481"/>
    </source>
</evidence>
<keyword evidence="5" id="KW-0472">Membrane</keyword>
<protein>
    <submittedName>
        <fullName evidence="9">PAS domain-containing protein</fullName>
    </submittedName>
</protein>
<dbReference type="InterPro" id="IPR013655">
    <property type="entry name" value="PAS_fold_3"/>
</dbReference>
<keyword evidence="3" id="KW-0807">Transducer</keyword>
<dbReference type="PANTHER" id="PTHR43531:SF14">
    <property type="entry name" value="METHYL-ACCEPTING CHEMOTAXIS PROTEIN I-RELATED"/>
    <property type="match status" value="1"/>
</dbReference>
<evidence type="ECO:0000259" key="8">
    <source>
        <dbReference type="PROSITE" id="PS50885"/>
    </source>
</evidence>
<dbReference type="SMART" id="SM00283">
    <property type="entry name" value="MA"/>
    <property type="match status" value="1"/>
</dbReference>
<dbReference type="PANTHER" id="PTHR43531">
    <property type="entry name" value="PROTEIN ICFG"/>
    <property type="match status" value="1"/>
</dbReference>
<dbReference type="InterPro" id="IPR001610">
    <property type="entry name" value="PAC"/>
</dbReference>
<dbReference type="CDD" id="cd00130">
    <property type="entry name" value="PAS"/>
    <property type="match status" value="1"/>
</dbReference>
<organism evidence="9 10">
    <name type="scientific">Geopseudomonas aromaticivorans</name>
    <dbReference type="NCBI Taxonomy" id="2849492"/>
    <lineage>
        <taxon>Bacteria</taxon>
        <taxon>Pseudomonadati</taxon>
        <taxon>Pseudomonadota</taxon>
        <taxon>Gammaproteobacteria</taxon>
        <taxon>Pseudomonadales</taxon>
        <taxon>Pseudomonadaceae</taxon>
        <taxon>Geopseudomonas</taxon>
    </lineage>
</organism>
<feature type="transmembrane region" description="Helical" evidence="5">
    <location>
        <begin position="196"/>
        <end position="213"/>
    </location>
</feature>
<keyword evidence="1" id="KW-0488">Methylation</keyword>
<dbReference type="CDD" id="cd11386">
    <property type="entry name" value="MCP_signal"/>
    <property type="match status" value="1"/>
</dbReference>
<evidence type="ECO:0000256" key="2">
    <source>
        <dbReference type="ARBA" id="ARBA00029447"/>
    </source>
</evidence>
<dbReference type="Pfam" id="PF00672">
    <property type="entry name" value="HAMP"/>
    <property type="match status" value="1"/>
</dbReference>
<dbReference type="NCBIfam" id="TIGR00229">
    <property type="entry name" value="sensory_box"/>
    <property type="match status" value="1"/>
</dbReference>
<dbReference type="InterPro" id="IPR000014">
    <property type="entry name" value="PAS"/>
</dbReference>
<evidence type="ECO:0000256" key="5">
    <source>
        <dbReference type="SAM" id="Phobius"/>
    </source>
</evidence>
<gene>
    <name evidence="9" type="ORF">KRX52_05715</name>
</gene>